<dbReference type="PROSITE" id="PS00934">
    <property type="entry name" value="GLYOXALASE_I_1"/>
    <property type="match status" value="1"/>
</dbReference>
<reference evidence="12 13" key="1">
    <citation type="journal article" date="2020" name="ISME J.">
        <title>Uncovering the hidden diversity of litter-decomposition mechanisms in mushroom-forming fungi.</title>
        <authorList>
            <person name="Floudas D."/>
            <person name="Bentzer J."/>
            <person name="Ahren D."/>
            <person name="Johansson T."/>
            <person name="Persson P."/>
            <person name="Tunlid A."/>
        </authorList>
    </citation>
    <scope>NUCLEOTIDE SEQUENCE [LARGE SCALE GENOMIC DNA]</scope>
    <source>
        <strain evidence="12 13">CBS 661.87</strain>
    </source>
</reference>
<keyword evidence="5 8" id="KW-0862">Zinc</keyword>
<feature type="binding site" evidence="8">
    <location>
        <position position="269"/>
    </location>
    <ligand>
        <name>Zn(2+)</name>
        <dbReference type="ChEBI" id="CHEBI:29105"/>
        <note>ligand shared between dimeric partners</note>
    </ligand>
</feature>
<dbReference type="NCBIfam" id="TIGR00068">
    <property type="entry name" value="glyox_I"/>
    <property type="match status" value="1"/>
</dbReference>
<dbReference type="InterPro" id="IPR037523">
    <property type="entry name" value="VOC_core"/>
</dbReference>
<evidence type="ECO:0000256" key="3">
    <source>
        <dbReference type="ARBA" id="ARBA00012081"/>
    </source>
</evidence>
<keyword evidence="6 9" id="KW-0456">Lyase</keyword>
<dbReference type="UniPathway" id="UPA00619">
    <property type="reaction ID" value="UER00675"/>
</dbReference>
<comment type="catalytic activity">
    <reaction evidence="9">
        <text>(R)-S-lactoylglutathione = methylglyoxal + glutathione</text>
        <dbReference type="Rhea" id="RHEA:19069"/>
        <dbReference type="ChEBI" id="CHEBI:17158"/>
        <dbReference type="ChEBI" id="CHEBI:57474"/>
        <dbReference type="ChEBI" id="CHEBI:57925"/>
        <dbReference type="EC" id="4.4.1.5"/>
    </reaction>
</comment>
<keyword evidence="4 8" id="KW-0479">Metal-binding</keyword>
<dbReference type="InterPro" id="IPR018146">
    <property type="entry name" value="Glyoxalase_1_CS"/>
</dbReference>
<feature type="domain" description="VOC" evidence="11">
    <location>
        <begin position="174"/>
        <end position="319"/>
    </location>
</feature>
<feature type="binding site" evidence="8">
    <location>
        <position position="315"/>
    </location>
    <ligand>
        <name>Zn(2+)</name>
        <dbReference type="ChEBI" id="CHEBI:29105"/>
        <note>ligand shared between dimeric partners</note>
    </ligand>
</feature>
<evidence type="ECO:0000256" key="10">
    <source>
        <dbReference type="SAM" id="SignalP"/>
    </source>
</evidence>
<protein>
    <recommendedName>
        <fullName evidence="3 9">Lactoylglutathione lyase</fullName>
        <ecNumber evidence="3 9">4.4.1.5</ecNumber>
    </recommendedName>
    <alternativeName>
        <fullName evidence="9">Glyoxalase I</fullName>
    </alternativeName>
</protein>
<evidence type="ECO:0000256" key="4">
    <source>
        <dbReference type="ARBA" id="ARBA00022723"/>
    </source>
</evidence>
<dbReference type="PANTHER" id="PTHR10374:SF30">
    <property type="entry name" value="LACTOYLGLUTATHIONE LYASE"/>
    <property type="match status" value="1"/>
</dbReference>
<dbReference type="PANTHER" id="PTHR10374">
    <property type="entry name" value="LACTOYLGLUTATHIONE LYASE GLYOXALASE I"/>
    <property type="match status" value="1"/>
</dbReference>
<evidence type="ECO:0000256" key="1">
    <source>
        <dbReference type="ARBA" id="ARBA00005008"/>
    </source>
</evidence>
<proteinExistence type="inferred from homology"/>
<comment type="pathway">
    <text evidence="1 9">Secondary metabolite metabolism; methylglyoxal degradation; (R)-lactate from methylglyoxal: step 1/2.</text>
</comment>
<comment type="caution">
    <text evidence="12">The sequence shown here is derived from an EMBL/GenBank/DDBJ whole genome shotgun (WGS) entry which is preliminary data.</text>
</comment>
<dbReference type="Pfam" id="PF00903">
    <property type="entry name" value="Glyoxalase"/>
    <property type="match status" value="1"/>
</dbReference>
<dbReference type="InterPro" id="IPR004361">
    <property type="entry name" value="Glyoxalase_1"/>
</dbReference>
<gene>
    <name evidence="12" type="ORF">D9615_008536</name>
</gene>
<feature type="signal peptide" evidence="10">
    <location>
        <begin position="1"/>
        <end position="22"/>
    </location>
</feature>
<comment type="function">
    <text evidence="9">Catalyzes the conversion of hemimercaptal, formed from methylglyoxal and glutathione, to S-lactoylglutathione.</text>
</comment>
<dbReference type="PROSITE" id="PS00935">
    <property type="entry name" value="GLYOXALASE_I_2"/>
    <property type="match status" value="1"/>
</dbReference>
<dbReference type="GO" id="GO:0046872">
    <property type="term" value="F:metal ion binding"/>
    <property type="evidence" value="ECO:0007669"/>
    <property type="project" value="UniProtKB-UniRule"/>
</dbReference>
<dbReference type="Gene3D" id="3.10.180.10">
    <property type="entry name" value="2,3-Dihydroxybiphenyl 1,2-Dioxygenase, domain 1"/>
    <property type="match status" value="1"/>
</dbReference>
<evidence type="ECO:0000256" key="6">
    <source>
        <dbReference type="ARBA" id="ARBA00023239"/>
    </source>
</evidence>
<evidence type="ECO:0000259" key="11">
    <source>
        <dbReference type="PROSITE" id="PS51819"/>
    </source>
</evidence>
<comment type="cofactor">
    <cofactor evidence="8">
        <name>Zn(2+)</name>
        <dbReference type="ChEBI" id="CHEBI:29105"/>
    </cofactor>
    <text evidence="8">Binds 1 zinc ion per subunit. In the homodimer, two zinc ions are bound between subunits.</text>
</comment>
<evidence type="ECO:0000256" key="5">
    <source>
        <dbReference type="ARBA" id="ARBA00022833"/>
    </source>
</evidence>
<dbReference type="InterPro" id="IPR029068">
    <property type="entry name" value="Glyas_Bleomycin-R_OHBP_Dase"/>
</dbReference>
<evidence type="ECO:0000256" key="8">
    <source>
        <dbReference type="PIRSR" id="PIRSR604361-3"/>
    </source>
</evidence>
<evidence type="ECO:0000256" key="9">
    <source>
        <dbReference type="RuleBase" id="RU361179"/>
    </source>
</evidence>
<comment type="similarity">
    <text evidence="2 9">Belongs to the glyoxalase I family.</text>
</comment>
<dbReference type="GO" id="GO:0004462">
    <property type="term" value="F:lactoylglutathione lyase activity"/>
    <property type="evidence" value="ECO:0007669"/>
    <property type="project" value="UniProtKB-UniRule"/>
</dbReference>
<feature type="active site" description="Proton donor/acceptor" evidence="7">
    <location>
        <position position="315"/>
    </location>
</feature>
<dbReference type="PROSITE" id="PS51819">
    <property type="entry name" value="VOC"/>
    <property type="match status" value="1"/>
</dbReference>
<dbReference type="EMBL" id="JAACJP010000029">
    <property type="protein sequence ID" value="KAF5376290.1"/>
    <property type="molecule type" value="Genomic_DNA"/>
</dbReference>
<organism evidence="12 13">
    <name type="scientific">Tricholomella constricta</name>
    <dbReference type="NCBI Taxonomy" id="117010"/>
    <lineage>
        <taxon>Eukaryota</taxon>
        <taxon>Fungi</taxon>
        <taxon>Dikarya</taxon>
        <taxon>Basidiomycota</taxon>
        <taxon>Agaricomycotina</taxon>
        <taxon>Agaricomycetes</taxon>
        <taxon>Agaricomycetidae</taxon>
        <taxon>Agaricales</taxon>
        <taxon>Tricholomatineae</taxon>
        <taxon>Lyophyllaceae</taxon>
        <taxon>Tricholomella</taxon>
    </lineage>
</organism>
<dbReference type="CDD" id="cd07233">
    <property type="entry name" value="GlxI_Zn"/>
    <property type="match status" value="1"/>
</dbReference>
<evidence type="ECO:0000313" key="13">
    <source>
        <dbReference type="Proteomes" id="UP000565441"/>
    </source>
</evidence>
<evidence type="ECO:0000313" key="12">
    <source>
        <dbReference type="EMBL" id="KAF5376290.1"/>
    </source>
</evidence>
<dbReference type="EC" id="4.4.1.5" evidence="3 9"/>
<feature type="chain" id="PRO_5034151891" description="Lactoylglutathione lyase" evidence="10">
    <location>
        <begin position="23"/>
        <end position="323"/>
    </location>
</feature>
<name>A0A8H5H4J0_9AGAR</name>
<dbReference type="OrthoDB" id="16820at2759"/>
<dbReference type="InterPro" id="IPR004360">
    <property type="entry name" value="Glyas_Fos-R_dOase_dom"/>
</dbReference>
<dbReference type="AlphaFoldDB" id="A0A8H5H4J0"/>
<accession>A0A8H5H4J0</accession>
<evidence type="ECO:0000256" key="2">
    <source>
        <dbReference type="ARBA" id="ARBA00010363"/>
    </source>
</evidence>
<sequence>MALITSKVIPLFLLFTAGVVRTSTSRATDQTGQHWLRQHPRQARLNAAYADGVEGWDNAFDIPLIMSQANTLAAPFIVKCPSSDPPPSPPSDPHPRLNVALRGLPLRPQPVRNGKATIPKNLAGQVYCLVSISSTGITDRTTVALLSQLSVFRLPSIFPSNFTMPRTAETASFKFNHTMIRVKDPKVSLAFYQNVLGMELLSEKKFDDFTLYFLAFNHDGRELTSEEKEKSRFAREGVLELTHNHGTESDPSFQGYANGNTEPGKGFGHIAITVDDVEKACERFEKLGVMFKKRPSDGKMRHIAFILDPDGYWIEVVPGVLDL</sequence>
<keyword evidence="10" id="KW-0732">Signal</keyword>
<feature type="binding site" evidence="8">
    <location>
        <position position="240"/>
    </location>
    <ligand>
        <name>Zn(2+)</name>
        <dbReference type="ChEBI" id="CHEBI:29105"/>
        <note>ligand shared between dimeric partners</note>
    </ligand>
</feature>
<evidence type="ECO:0000256" key="7">
    <source>
        <dbReference type="PIRSR" id="PIRSR604361-1"/>
    </source>
</evidence>
<dbReference type="Proteomes" id="UP000565441">
    <property type="component" value="Unassembled WGS sequence"/>
</dbReference>
<dbReference type="SUPFAM" id="SSF54593">
    <property type="entry name" value="Glyoxalase/Bleomycin resistance protein/Dihydroxybiphenyl dioxygenase"/>
    <property type="match status" value="1"/>
</dbReference>
<keyword evidence="13" id="KW-1185">Reference proteome</keyword>